<dbReference type="InterPro" id="IPR025329">
    <property type="entry name" value="DUF4235"/>
</dbReference>
<sequence length="103" mass="10734">MADKGDLGWRLLAGAAAFGAGFVARKAITVGWKQITGKEPPTNPESPEVELAEAIGWAVVTGVGIEVARLLATRAAANRWHNSTGELPAALRTATDKIKNVAS</sequence>
<accession>A0A543CSD0</accession>
<dbReference type="AlphaFoldDB" id="A0A543CSD0"/>
<protein>
    <submittedName>
        <fullName evidence="1">Uncharacterized protein DUF4235</fullName>
    </submittedName>
</protein>
<dbReference type="RefSeq" id="WP_141958917.1">
    <property type="nucleotide sequence ID" value="NZ_VFOZ01000001.1"/>
</dbReference>
<dbReference type="Pfam" id="PF14019">
    <property type="entry name" value="DUF4235"/>
    <property type="match status" value="1"/>
</dbReference>
<dbReference type="OrthoDB" id="6293727at2"/>
<organism evidence="1 2">
    <name type="scientific">Actinoallomurus bryophytorum</name>
    <dbReference type="NCBI Taxonomy" id="1490222"/>
    <lineage>
        <taxon>Bacteria</taxon>
        <taxon>Bacillati</taxon>
        <taxon>Actinomycetota</taxon>
        <taxon>Actinomycetes</taxon>
        <taxon>Streptosporangiales</taxon>
        <taxon>Thermomonosporaceae</taxon>
        <taxon>Actinoallomurus</taxon>
    </lineage>
</organism>
<reference evidence="1 2" key="1">
    <citation type="submission" date="2019-06" db="EMBL/GenBank/DDBJ databases">
        <title>Sequencing the genomes of 1000 actinobacteria strains.</title>
        <authorList>
            <person name="Klenk H.-P."/>
        </authorList>
    </citation>
    <scope>NUCLEOTIDE SEQUENCE [LARGE SCALE GENOMIC DNA]</scope>
    <source>
        <strain evidence="1 2">DSM 102200</strain>
    </source>
</reference>
<keyword evidence="2" id="KW-1185">Reference proteome</keyword>
<comment type="caution">
    <text evidence="1">The sequence shown here is derived from an EMBL/GenBank/DDBJ whole genome shotgun (WGS) entry which is preliminary data.</text>
</comment>
<evidence type="ECO:0000313" key="2">
    <source>
        <dbReference type="Proteomes" id="UP000316096"/>
    </source>
</evidence>
<evidence type="ECO:0000313" key="1">
    <source>
        <dbReference type="EMBL" id="TQL99827.1"/>
    </source>
</evidence>
<dbReference type="Proteomes" id="UP000316096">
    <property type="component" value="Unassembled WGS sequence"/>
</dbReference>
<name>A0A543CSD0_9ACTN</name>
<proteinExistence type="predicted"/>
<dbReference type="EMBL" id="VFOZ01000001">
    <property type="protein sequence ID" value="TQL99827.1"/>
    <property type="molecule type" value="Genomic_DNA"/>
</dbReference>
<gene>
    <name evidence="1" type="ORF">FB559_5528</name>
</gene>